<dbReference type="RefSeq" id="WP_247809268.1">
    <property type="nucleotide sequence ID" value="NZ_CP095855.1"/>
</dbReference>
<dbReference type="NCBIfam" id="TIGR04183">
    <property type="entry name" value="Por_Secre_tail"/>
    <property type="match status" value="1"/>
</dbReference>
<sequence length="1321" mass="141539">MFFLLLVAMMLPAGRSIAQDYTYADTYLLVERGIWHDYLGTFYQKDGIPTEVRMDSVGYFGSNDVYKARIVYYPGDLLLQYPWGGYSWVWVDGPFPLVDPLLIYPIDSNALAVIMDDNSRLNEDIPYFIGTNYIVTQPYTAPYHARRVYGMPTPWPMTSPSFNTTICANEVVTFSHVNNNATIQSNEFVTFSTEWEYRLDLPASQWKPLYSIENWDYLRFSPEQGIPELKDGKQMVRFRYRHKAAYKINTYYSPYSAVSDPIEIQPSAPTITSNTIQITPSCAGTQHSGSITIPGNAINGGFSTMRWILRNGTANGPCDPNALPGATNACGDFYKQSDGAVSIANGVTITDLAPGNYTLWVLNPGQESGNCYSPYPLTIPVLQPLTAAENVAGHVNVSCYNASDGAITVTADGADTNAVYSFTLLLNGVVVRPETAGTGKSMTWNNLPAGTYKAQVKNSTCDINPAFTNDITITQPAPVRGTLVATSPLCVSPGDGSISVAATGAVNYQFNLYNGGSLVKQSGVINSNTYTFTDLPGGTYITEVVNNDAPLCPKWDSTVTLNTLTPLAVKFVSKDSVSCFGGNDGRIEVAAEGGAGTYTFTLTGNGLNKTNSTGIFTGLSAGDYTIILKNQGTVCNDESILKVSVFQRTALNVQLQQTSAGCSGQPGAVIKAIVSGGSGSYSYDWQQLKNGAWTSGSFWFDTDTQIEDLPVGTYRVIVTDRKSPACSIPSTESTVQTVSEVQITNVKVQDAVCLADGAHISITATGGDGAYVYEWSLDGATYHPFTSATALTTSGNYRLRVTDGRGCMATASGTYAVILPPAPVSFTYTLSDYNGYNVSCKGNDNGFAQITATGGNGGSYGGYTYAIDNGAYGTASLIESITAGTHQLHVKDGRGCINTQQITMTEPAGTLRLKITAQEHAGCGADPVGHITVAPVGGTSPYKYAIDNGSWQDSPEFTGLAAGDHTLKVKDAGGCTSDISTTLTAIYTPLVTTADITDIKCYGESNGALHLHVSGGDGNYSYQWSTPSLSGSAAENIPSGDYTISITDGKGCKQQVTYTIDQPKKLELTLTSTSICEGASDGSIDAVVSGGTTPYKYSLDHSSWLNAGSFKGLSEGKYNLAVQDAHGCEASGDVTITKTNAKPEVNFLVASRRNAFDTLVIKDISLPEPDNISWSYDPKAVLLGYDNGTPLIKFTDPGSYWVEMTATFGACTYTVRKDLEIAPYDPHAGPGNSVPVQVIDTVMLSPNPNNGNFNFRIKLNRKQQIVAYVYDMNGIIAGKKQYAPTLLVDDSFSVGGPVTGTFILRVITETESRDVRFIISR</sequence>
<dbReference type="EMBL" id="CP095855">
    <property type="protein sequence ID" value="UPK67081.1"/>
    <property type="molecule type" value="Genomic_DNA"/>
</dbReference>
<organism evidence="2 3">
    <name type="scientific">Chitinophaga filiformis</name>
    <name type="common">Myxococcus filiformis</name>
    <name type="synonym">Flexibacter filiformis</name>
    <dbReference type="NCBI Taxonomy" id="104663"/>
    <lineage>
        <taxon>Bacteria</taxon>
        <taxon>Pseudomonadati</taxon>
        <taxon>Bacteroidota</taxon>
        <taxon>Chitinophagia</taxon>
        <taxon>Chitinophagales</taxon>
        <taxon>Chitinophagaceae</taxon>
        <taxon>Chitinophaga</taxon>
    </lineage>
</organism>
<proteinExistence type="predicted"/>
<dbReference type="InterPro" id="IPR025667">
    <property type="entry name" value="SprB_repeat"/>
</dbReference>
<accession>A0ABY4HXB4</accession>
<feature type="chain" id="PRO_5046053785" evidence="1">
    <location>
        <begin position="19"/>
        <end position="1321"/>
    </location>
</feature>
<keyword evidence="1" id="KW-0732">Signal</keyword>
<dbReference type="InterPro" id="IPR026444">
    <property type="entry name" value="Secre_tail"/>
</dbReference>
<name>A0ABY4HXB4_CHIFI</name>
<dbReference type="Proteomes" id="UP000830198">
    <property type="component" value="Chromosome"/>
</dbReference>
<keyword evidence="3" id="KW-1185">Reference proteome</keyword>
<evidence type="ECO:0000313" key="2">
    <source>
        <dbReference type="EMBL" id="UPK67081.1"/>
    </source>
</evidence>
<evidence type="ECO:0000256" key="1">
    <source>
        <dbReference type="SAM" id="SignalP"/>
    </source>
</evidence>
<protein>
    <submittedName>
        <fullName evidence="2">SprB repeat-containing protein</fullName>
    </submittedName>
</protein>
<gene>
    <name evidence="2" type="ORF">MYF79_19255</name>
</gene>
<dbReference type="Pfam" id="PF13573">
    <property type="entry name" value="SprB"/>
    <property type="match status" value="5"/>
</dbReference>
<feature type="signal peptide" evidence="1">
    <location>
        <begin position="1"/>
        <end position="18"/>
    </location>
</feature>
<evidence type="ECO:0000313" key="3">
    <source>
        <dbReference type="Proteomes" id="UP000830198"/>
    </source>
</evidence>
<reference evidence="2 3" key="1">
    <citation type="submission" date="2022-04" db="EMBL/GenBank/DDBJ databases">
        <title>The arsenic-methylating capacity of Chitinophaga filiformis YT5 during chitin decomposition.</title>
        <authorList>
            <person name="Chen G."/>
            <person name="Liang Y."/>
        </authorList>
    </citation>
    <scope>NUCLEOTIDE SEQUENCE [LARGE SCALE GENOMIC DNA]</scope>
    <source>
        <strain evidence="2 3">YT5</strain>
    </source>
</reference>